<evidence type="ECO:0000313" key="2">
    <source>
        <dbReference type="Proteomes" id="UP000789833"/>
    </source>
</evidence>
<sequence>MQIILLIILFGLCLYGFNWLMGYRKDHITIDFDERYTDFREYIKAIEDELVEQGRKVSYKGNRNFIIDDRSYIFIERNVSMGGFPVQRTILKPEK</sequence>
<reference evidence="1 2" key="1">
    <citation type="submission" date="2021-10" db="EMBL/GenBank/DDBJ databases">
        <authorList>
            <person name="Criscuolo A."/>
        </authorList>
    </citation>
    <scope>NUCLEOTIDE SEQUENCE [LARGE SCALE GENOMIC DNA]</scope>
    <source>
        <strain evidence="2">CIP 111883</strain>
    </source>
</reference>
<evidence type="ECO:0008006" key="3">
    <source>
        <dbReference type="Google" id="ProtNLM"/>
    </source>
</evidence>
<dbReference type="RefSeq" id="WP_230500565.1">
    <property type="nucleotide sequence ID" value="NZ_CAKJTJ010000005.1"/>
</dbReference>
<comment type="caution">
    <text evidence="1">The sequence shown here is derived from an EMBL/GenBank/DDBJ whole genome shotgun (WGS) entry which is preliminary data.</text>
</comment>
<gene>
    <name evidence="1" type="ORF">BACCIP111883_01423</name>
</gene>
<protein>
    <recommendedName>
        <fullName evidence="3">DUF4845 domain-containing protein</fullName>
    </recommendedName>
</protein>
<dbReference type="Proteomes" id="UP000789833">
    <property type="component" value="Unassembled WGS sequence"/>
</dbReference>
<organism evidence="1 2">
    <name type="scientific">Sutcliffiella rhizosphaerae</name>
    <dbReference type="NCBI Taxonomy" id="2880967"/>
    <lineage>
        <taxon>Bacteria</taxon>
        <taxon>Bacillati</taxon>
        <taxon>Bacillota</taxon>
        <taxon>Bacilli</taxon>
        <taxon>Bacillales</taxon>
        <taxon>Bacillaceae</taxon>
        <taxon>Sutcliffiella</taxon>
    </lineage>
</organism>
<name>A0ABN8A6I6_9BACI</name>
<dbReference type="EMBL" id="CAKJTJ010000005">
    <property type="protein sequence ID" value="CAG9620654.1"/>
    <property type="molecule type" value="Genomic_DNA"/>
</dbReference>
<accession>A0ABN8A6I6</accession>
<proteinExistence type="predicted"/>
<keyword evidence="2" id="KW-1185">Reference proteome</keyword>
<evidence type="ECO:0000313" key="1">
    <source>
        <dbReference type="EMBL" id="CAG9620654.1"/>
    </source>
</evidence>